<reference evidence="2 3" key="1">
    <citation type="submission" date="2024-10" db="EMBL/GenBank/DDBJ databases">
        <title>The Natural Products Discovery Center: Release of the First 8490 Sequenced Strains for Exploring Actinobacteria Biosynthetic Diversity.</title>
        <authorList>
            <person name="Kalkreuter E."/>
            <person name="Kautsar S.A."/>
            <person name="Yang D."/>
            <person name="Bader C.D."/>
            <person name="Teijaro C.N."/>
            <person name="Fluegel L."/>
            <person name="Davis C.M."/>
            <person name="Simpson J.R."/>
            <person name="Lauterbach L."/>
            <person name="Steele A.D."/>
            <person name="Gui C."/>
            <person name="Meng S."/>
            <person name="Li G."/>
            <person name="Viehrig K."/>
            <person name="Ye F."/>
            <person name="Su P."/>
            <person name="Kiefer A.F."/>
            <person name="Nichols A."/>
            <person name="Cepeda A.J."/>
            <person name="Yan W."/>
            <person name="Fan B."/>
            <person name="Jiang Y."/>
            <person name="Adhikari A."/>
            <person name="Zheng C.-J."/>
            <person name="Schuster L."/>
            <person name="Cowan T.M."/>
            <person name="Smanski M.J."/>
            <person name="Chevrette M.G."/>
            <person name="De Carvalho L.P.S."/>
            <person name="Shen B."/>
        </authorList>
    </citation>
    <scope>NUCLEOTIDE SEQUENCE [LARGE SCALE GENOMIC DNA]</scope>
    <source>
        <strain evidence="2 3">NPDC000087</strain>
    </source>
</reference>
<gene>
    <name evidence="2" type="ORF">ACFY35_44805</name>
</gene>
<feature type="region of interest" description="Disordered" evidence="1">
    <location>
        <begin position="1"/>
        <end position="59"/>
    </location>
</feature>
<evidence type="ECO:0008006" key="4">
    <source>
        <dbReference type="Google" id="ProtNLM"/>
    </source>
</evidence>
<evidence type="ECO:0000256" key="1">
    <source>
        <dbReference type="SAM" id="MobiDB-lite"/>
    </source>
</evidence>
<feature type="compositionally biased region" description="Basic residues" evidence="1">
    <location>
        <begin position="1"/>
        <end position="10"/>
    </location>
</feature>
<evidence type="ECO:0000313" key="3">
    <source>
        <dbReference type="Proteomes" id="UP001602245"/>
    </source>
</evidence>
<dbReference type="EMBL" id="JBIAZU010000008">
    <property type="protein sequence ID" value="MFF5296602.1"/>
    <property type="molecule type" value="Genomic_DNA"/>
</dbReference>
<name>A0ABW6WTH7_9ACTN</name>
<proteinExistence type="predicted"/>
<keyword evidence="3" id="KW-1185">Reference proteome</keyword>
<dbReference type="RefSeq" id="WP_157296461.1">
    <property type="nucleotide sequence ID" value="NZ_JBIAZU010000008.1"/>
</dbReference>
<dbReference type="Proteomes" id="UP001602245">
    <property type="component" value="Unassembled WGS sequence"/>
</dbReference>
<organism evidence="2 3">
    <name type="scientific">Paractinoplanes globisporus</name>
    <dbReference type="NCBI Taxonomy" id="113565"/>
    <lineage>
        <taxon>Bacteria</taxon>
        <taxon>Bacillati</taxon>
        <taxon>Actinomycetota</taxon>
        <taxon>Actinomycetes</taxon>
        <taxon>Micromonosporales</taxon>
        <taxon>Micromonosporaceae</taxon>
        <taxon>Paractinoplanes</taxon>
    </lineage>
</organism>
<comment type="caution">
    <text evidence="2">The sequence shown here is derived from an EMBL/GenBank/DDBJ whole genome shotgun (WGS) entry which is preliminary data.</text>
</comment>
<accession>A0ABW6WTH7</accession>
<evidence type="ECO:0000313" key="2">
    <source>
        <dbReference type="EMBL" id="MFF5296602.1"/>
    </source>
</evidence>
<protein>
    <recommendedName>
        <fullName evidence="4">Histone H3</fullName>
    </recommendedName>
</protein>
<sequence>MRKRTSRRPTRPAGASAAPLARKGVEPSHVALATRSGAKSRLPPDLSKAVVTHLTSPPR</sequence>